<keyword evidence="4" id="KW-1185">Reference proteome</keyword>
<dbReference type="PANTHER" id="PTHR35788">
    <property type="entry name" value="EXPORTED PROTEIN-RELATED"/>
    <property type="match status" value="1"/>
</dbReference>
<dbReference type="Pfam" id="PF04294">
    <property type="entry name" value="VanW"/>
    <property type="match status" value="1"/>
</dbReference>
<proteinExistence type="predicted"/>
<name>D6GU05_FILAD</name>
<dbReference type="RefSeq" id="WP_014262350.1">
    <property type="nucleotide sequence ID" value="NC_016630.1"/>
</dbReference>
<evidence type="ECO:0000256" key="1">
    <source>
        <dbReference type="SAM" id="MobiDB-lite"/>
    </source>
</evidence>
<dbReference type="PATRIC" id="fig|546269.5.peg.739"/>
<evidence type="ECO:0000256" key="2">
    <source>
        <dbReference type="SAM" id="SignalP"/>
    </source>
</evidence>
<organism evidence="3 4">
    <name type="scientific">Filifactor alocis (strain ATCC 35896 / CCUG 47790 / D40 B5)</name>
    <name type="common">Fusobacterium alocis</name>
    <dbReference type="NCBI Taxonomy" id="546269"/>
    <lineage>
        <taxon>Bacteria</taxon>
        <taxon>Bacillati</taxon>
        <taxon>Bacillota</taxon>
        <taxon>Clostridia</taxon>
        <taxon>Peptostreptococcales</taxon>
        <taxon>Filifactoraceae</taxon>
        <taxon>Filifactor</taxon>
    </lineage>
</organism>
<gene>
    <name evidence="3" type="ordered locus">HMPREF0389_01595</name>
</gene>
<dbReference type="PANTHER" id="PTHR35788:SF1">
    <property type="entry name" value="EXPORTED PROTEIN"/>
    <property type="match status" value="1"/>
</dbReference>
<dbReference type="AlphaFoldDB" id="D6GU05"/>
<feature type="signal peptide" evidence="2">
    <location>
        <begin position="1"/>
        <end position="23"/>
    </location>
</feature>
<dbReference type="Proteomes" id="UP000007468">
    <property type="component" value="Chromosome"/>
</dbReference>
<protein>
    <submittedName>
        <fullName evidence="3">VanW-like protein</fullName>
    </submittedName>
</protein>
<evidence type="ECO:0000313" key="4">
    <source>
        <dbReference type="Proteomes" id="UP000007468"/>
    </source>
</evidence>
<feature type="compositionally biased region" description="Polar residues" evidence="1">
    <location>
        <begin position="39"/>
        <end position="57"/>
    </location>
</feature>
<feature type="region of interest" description="Disordered" evidence="1">
    <location>
        <begin position="26"/>
        <end position="59"/>
    </location>
</feature>
<dbReference type="EMBL" id="CP002390">
    <property type="protein sequence ID" value="EFE27676.1"/>
    <property type="molecule type" value="Genomic_DNA"/>
</dbReference>
<keyword evidence="2" id="KW-0732">Signal</keyword>
<dbReference type="KEGG" id="faa:HMPREF0389_01595"/>
<feature type="compositionally biased region" description="Low complexity" evidence="1">
    <location>
        <begin position="26"/>
        <end position="38"/>
    </location>
</feature>
<reference evidence="4" key="1">
    <citation type="submission" date="2010-12" db="EMBL/GenBank/DDBJ databases">
        <title>The genome sequence of Filifactor alocis strain ATCC 35896.</title>
        <authorList>
            <consortium name="The Broad Institute Genome Sequencing Platform"/>
            <person name="Ward D."/>
            <person name="Earl A."/>
            <person name="Feldgarden M."/>
            <person name="Young S.K."/>
            <person name="Gargeya S."/>
            <person name="Zeng Q."/>
            <person name="Alvarado L."/>
            <person name="Berlin A."/>
            <person name="Bochicchio J."/>
            <person name="Chapman S.B."/>
            <person name="Chen Z."/>
            <person name="Freedman E."/>
            <person name="Gellesch M."/>
            <person name="Goldberg J."/>
            <person name="Griggs A."/>
            <person name="Gujja S."/>
            <person name="Heilman E."/>
            <person name="Heiman D."/>
            <person name="Howarth C."/>
            <person name="Mehta T."/>
            <person name="Neiman D."/>
            <person name="Pearson M."/>
            <person name="Roberts A."/>
            <person name="Saif S."/>
            <person name="Shea T."/>
            <person name="Shenoy N."/>
            <person name="Sisk P."/>
            <person name="Stolte C."/>
            <person name="Sykes S."/>
            <person name="White J."/>
            <person name="Yandava C."/>
            <person name="Izard J."/>
            <person name="Blanton J.M."/>
            <person name="Baranova O.V."/>
            <person name="Tanner A.C."/>
            <person name="Dewhirst F.E."/>
            <person name="Haas B."/>
            <person name="Nusbaum C."/>
            <person name="Birren B."/>
        </authorList>
    </citation>
    <scope>NUCLEOTIDE SEQUENCE [LARGE SCALE GENOMIC DNA]</scope>
    <source>
        <strain evidence="4">ATCC 35896 / D40 B5</strain>
    </source>
</reference>
<feature type="chain" id="PRO_5003084501" evidence="2">
    <location>
        <begin position="24"/>
        <end position="279"/>
    </location>
</feature>
<accession>D6GU05</accession>
<dbReference type="OrthoDB" id="9797191at2"/>
<evidence type="ECO:0000313" key="3">
    <source>
        <dbReference type="EMBL" id="EFE27676.1"/>
    </source>
</evidence>
<dbReference type="eggNOG" id="COG2720">
    <property type="taxonomic scope" value="Bacteria"/>
</dbReference>
<dbReference type="InterPro" id="IPR007391">
    <property type="entry name" value="Vancomycin_resist_VanW"/>
</dbReference>
<dbReference type="InterPro" id="IPR052913">
    <property type="entry name" value="Glycopeptide_resist_protein"/>
</dbReference>
<sequence length="279" mass="30608">MQLKKIISATLLLGLLGSSAVFADVEPNPAETPNPTATDEQSYNSETEPTENTSDDTVPTDLEVLDSLDENYYNQEQVTPPVLKVISLGKSTSNFASSPSNRKFNIKKAVNALNGKVIQPGEIFDFNRIVGPTSQATGYRNAKVITDGEFVDGYGGGVCQVSSTLFNAALNSGMDIVQRRNHSLRISYYPAGYDAAVNYGSLNFKFKNTYKVPVKIKATADNKNITIELVALQDTTKKVVSLSREKKGDNTFVISRKIKENNVIIKKDTFRSTYGIKKK</sequence>